<dbReference type="UniPathway" id="UPA00071"/>
<dbReference type="SUPFAM" id="SSF53448">
    <property type="entry name" value="Nucleotide-diphospho-sugar transferases"/>
    <property type="match status" value="1"/>
</dbReference>
<dbReference type="GO" id="GO:0052645">
    <property type="term" value="P:F420-0 metabolic process"/>
    <property type="evidence" value="ECO:0007669"/>
    <property type="project" value="UniProtKB-UniRule"/>
</dbReference>
<dbReference type="Gene3D" id="3.90.550.10">
    <property type="entry name" value="Spore Coat Polysaccharide Biosynthesis Protein SpsA, Chain A"/>
    <property type="match status" value="1"/>
</dbReference>
<evidence type="ECO:0000256" key="1">
    <source>
        <dbReference type="ARBA" id="ARBA00022679"/>
    </source>
</evidence>
<evidence type="ECO:0000256" key="2">
    <source>
        <dbReference type="ARBA" id="ARBA00022695"/>
    </source>
</evidence>
<keyword evidence="2 5" id="KW-0548">Nucleotidyltransferase</keyword>
<dbReference type="STRING" id="1962155.B1813_19560"/>
<dbReference type="Proteomes" id="UP000192591">
    <property type="component" value="Unassembled WGS sequence"/>
</dbReference>
<feature type="compositionally biased region" description="Basic and acidic residues" evidence="6">
    <location>
        <begin position="80"/>
        <end position="94"/>
    </location>
</feature>
<keyword evidence="3 5" id="KW-0547">Nucleotide-binding</keyword>
<comment type="pathway">
    <text evidence="5">Cofactor biosynthesis; coenzyme F420 biosynthesis.</text>
</comment>
<comment type="catalytic activity">
    <reaction evidence="5">
        <text>phosphoenolpyruvate + GTP + H(+) = enolpyruvoyl-2-diphospho-5'-guanosine + diphosphate</text>
        <dbReference type="Rhea" id="RHEA:30519"/>
        <dbReference type="ChEBI" id="CHEBI:15378"/>
        <dbReference type="ChEBI" id="CHEBI:33019"/>
        <dbReference type="ChEBI" id="CHEBI:37565"/>
        <dbReference type="ChEBI" id="CHEBI:58702"/>
        <dbReference type="ChEBI" id="CHEBI:143701"/>
        <dbReference type="EC" id="2.7.7.105"/>
    </reaction>
</comment>
<feature type="binding site" evidence="5">
    <location>
        <position position="182"/>
    </location>
    <ligand>
        <name>phosphoenolpyruvate</name>
        <dbReference type="ChEBI" id="CHEBI:58702"/>
    </ligand>
</feature>
<dbReference type="RefSeq" id="WP_081194387.1">
    <property type="nucleotide sequence ID" value="NZ_MWIH01000008.1"/>
</dbReference>
<dbReference type="InterPro" id="IPR029044">
    <property type="entry name" value="Nucleotide-diphossugar_trans"/>
</dbReference>
<keyword evidence="4 5" id="KW-0342">GTP-binding</keyword>
<dbReference type="EMBL" id="MWIH01000008">
    <property type="protein sequence ID" value="OQO90023.1"/>
    <property type="molecule type" value="Genomic_DNA"/>
</dbReference>
<gene>
    <name evidence="5" type="primary">fbiD</name>
    <name evidence="7" type="ORF">B1813_19560</name>
</gene>
<comment type="function">
    <text evidence="5">Guanylyltransferase that catalyzes the activation of phosphoenolpyruvate (PEP) as enolpyruvoyl-2-diphospho-5'-guanosine, via the condensation of PEP with GTP. It is involved in the biosynthesis of coenzyme F420, a hydride carrier cofactor.</text>
</comment>
<feature type="binding site" evidence="5">
    <location>
        <position position="163"/>
    </location>
    <ligand>
        <name>phosphoenolpyruvate</name>
        <dbReference type="ChEBI" id="CHEBI:58702"/>
    </ligand>
</feature>
<dbReference type="AlphaFoldDB" id="A0A1V8ZZ47"/>
<dbReference type="GO" id="GO:0005525">
    <property type="term" value="F:GTP binding"/>
    <property type="evidence" value="ECO:0007669"/>
    <property type="project" value="UniProtKB-KW"/>
</dbReference>
<evidence type="ECO:0000256" key="4">
    <source>
        <dbReference type="ARBA" id="ARBA00023134"/>
    </source>
</evidence>
<reference evidence="7 8" key="1">
    <citation type="submission" date="2017-02" db="EMBL/GenBank/DDBJ databases">
        <title>Draft genome of Saccharomonospora sp. 154.</title>
        <authorList>
            <person name="Alonso-Carmona G.S."/>
            <person name="De La Haba R."/>
            <person name="Vera-Gargallo B."/>
            <person name="Sandoval-Trujillo A.H."/>
            <person name="Ramirez-Duran N."/>
            <person name="Ventosa A."/>
        </authorList>
    </citation>
    <scope>NUCLEOTIDE SEQUENCE [LARGE SCALE GENOMIC DNA]</scope>
    <source>
        <strain evidence="7 8">LRS4.154</strain>
    </source>
</reference>
<comment type="caution">
    <text evidence="7">The sequence shown here is derived from an EMBL/GenBank/DDBJ whole genome shotgun (WGS) entry which is preliminary data.</text>
</comment>
<keyword evidence="1 5" id="KW-0808">Transferase</keyword>
<dbReference type="EC" id="2.7.7.105" evidence="5"/>
<evidence type="ECO:0000256" key="6">
    <source>
        <dbReference type="SAM" id="MobiDB-lite"/>
    </source>
</evidence>
<comment type="similarity">
    <text evidence="5">Belongs to the CofC family.</text>
</comment>
<evidence type="ECO:0000256" key="3">
    <source>
        <dbReference type="ARBA" id="ARBA00022741"/>
    </source>
</evidence>
<feature type="region of interest" description="Disordered" evidence="6">
    <location>
        <begin position="80"/>
        <end position="106"/>
    </location>
</feature>
<dbReference type="PANTHER" id="PTHR40392:SF1">
    <property type="entry name" value="2-PHOSPHO-L-LACTATE GUANYLYLTRANSFERASE"/>
    <property type="match status" value="1"/>
</dbReference>
<feature type="binding site" evidence="5">
    <location>
        <position position="179"/>
    </location>
    <ligand>
        <name>phosphoenolpyruvate</name>
        <dbReference type="ChEBI" id="CHEBI:58702"/>
    </ligand>
</feature>
<sequence length="234" mass="23496">MAVDLIVPLKEPNRGKSRLRGALGTAASERCHAGLVLALAADTLGAAVAAPGVRRVLVVGTDPVALAALRGLGVEVVGERATGDHRTDPADPADRTAAPGSPDDGLNAALRTGERILRADDPDGVVGALQADLPALRPGELGAALAEAAGRRAFAADRDGSGTTLLLSAPGLRLTPRFGAGSAQAHARSGAVALAGPLPSLRADVDTAGDLDHARLLGLGEHTLEVLDRACLLS</sequence>
<dbReference type="GO" id="GO:0043814">
    <property type="term" value="F:phospholactate guanylyltransferase activity"/>
    <property type="evidence" value="ECO:0007669"/>
    <property type="project" value="InterPro"/>
</dbReference>
<name>A0A1V8ZZ47_SACPI</name>
<dbReference type="InterPro" id="IPR002835">
    <property type="entry name" value="CofC"/>
</dbReference>
<dbReference type="HAMAP" id="MF_02114">
    <property type="entry name" value="CofC"/>
    <property type="match status" value="1"/>
</dbReference>
<evidence type="ECO:0000256" key="5">
    <source>
        <dbReference type="HAMAP-Rule" id="MF_02114"/>
    </source>
</evidence>
<organism evidence="7 8">
    <name type="scientific">Saccharomonospora piscinae</name>
    <dbReference type="NCBI Taxonomy" id="687388"/>
    <lineage>
        <taxon>Bacteria</taxon>
        <taxon>Bacillati</taxon>
        <taxon>Actinomycetota</taxon>
        <taxon>Actinomycetes</taxon>
        <taxon>Pseudonocardiales</taxon>
        <taxon>Pseudonocardiaceae</taxon>
        <taxon>Saccharomonospora</taxon>
    </lineage>
</organism>
<dbReference type="NCBIfam" id="TIGR03552">
    <property type="entry name" value="F420_cofC"/>
    <property type="match status" value="1"/>
</dbReference>
<protein>
    <recommendedName>
        <fullName evidence="5">Phosphoenolpyruvate guanylyltransferase</fullName>
        <shortName evidence="5">PEP guanylyltransferase</shortName>
        <ecNumber evidence="5">2.7.7.105</ecNumber>
    </recommendedName>
</protein>
<evidence type="ECO:0000313" key="8">
    <source>
        <dbReference type="Proteomes" id="UP000192591"/>
    </source>
</evidence>
<dbReference type="PANTHER" id="PTHR40392">
    <property type="entry name" value="2-PHOSPHO-L-LACTATE GUANYLYLTRANSFERASE"/>
    <property type="match status" value="1"/>
</dbReference>
<keyword evidence="8" id="KW-1185">Reference proteome</keyword>
<evidence type="ECO:0000313" key="7">
    <source>
        <dbReference type="EMBL" id="OQO90023.1"/>
    </source>
</evidence>
<proteinExistence type="inferred from homology"/>
<accession>A0A1V8ZZ47</accession>